<feature type="signal peptide" evidence="12">
    <location>
        <begin position="1"/>
        <end position="18"/>
    </location>
</feature>
<sequence length="1050" mass="118232">MKYSWLLLMMMMVSGTEGGCIEEERKALLEIKTSLFHSLPDFSVDPLPSWVDDGGECCDWERVNCNTTTDHVIDLSLRNMIGTPKRYYYQHSDANDEVFHYACQKIKWTLNVSVFLHFKELTSLNLSSNCLDGIVNTDLKNLEILDLSGNYMEGFDQVSLLKKLEILNLGGNGFNESFITSLSILPMLKSLDLSDNQLSGTLFQVKECKRLSRLNKLKSITLGGNNFNNFNKSIIACLSALPFLKTLDLSGNFLGATYIFNLLILNFCFLALASFHHLEVLDLSGNELTGSIPSTINTLSSLKVLSFARNNLNGSLLPNEGLCELKNLHELDLSHNMLNGSMPQCFNHLSSLTLLDISSNRFTGTLMPSVIANLRSLEYVDFSNNLFEGSFSFSSLSNNSMLEVVRFMSNNSKFEVETEKPIGWIPTFQLRVIVLSGCNMNGRTGSFVPQFLLHQHMLQVIDLSNNSLVGPFPNWLIENNTMLNALILRKNSFSGIIHMPLHVNPNMRWLDVSENHMNGLIPDDLQKFLPYITYLNLSGNSLHDVIPSSIGHLMWLWELDLSENELSGEVPEELFTNIPFLIVLKLSKNSLHGEILSKNLSFSNIGLLALDSNGFTGEIGNWTNKVVILDISNNYFVGTIPHWISNNDDLHQLMVSNNRLEGKFPCGTTIFRYLDISLNSFSGPIPSCLNFQDMEHLHLGSNRFTGSIPNAFRNLTTSLLILDMGNNSLSGRIPEFLGELYNLRILSLRKNNFSGSIPMQLCQLSTVSLIDLSSNSLSGSLPRCLQNITTPIYLAFKQDYSDATGVSPYYEYLSVLRNRDPIFSNMMAIGTEDEVQFTTKTLSLAYKGSILDYMVGLDLSSNKLTGEIPKELGLLIEIRSMNLSHNQLSGPIPTTFSNLEMIESLDLSSNNLTGEVPSQLIQLHYLSVFNVSNNNLSGRLPDMKAQFSTFTKESYEGNPLLSGPPLEKNCTPTSQVNNPSTKEENDKWYDIDFLASFYGTWVVFMLGFAGVLYVNPYWRRRWLELVEECMYTCYYFLEDSVRKISRLFRK</sequence>
<comment type="caution">
    <text evidence="14">The sequence shown here is derived from an EMBL/GenBank/DDBJ whole genome shotgun (WGS) entry which is preliminary data.</text>
</comment>
<dbReference type="SMART" id="SM00365">
    <property type="entry name" value="LRR_SD22"/>
    <property type="match status" value="5"/>
</dbReference>
<proteinExistence type="inferred from homology"/>
<keyword evidence="8 11" id="KW-1133">Transmembrane helix</keyword>
<dbReference type="PRINTS" id="PR00019">
    <property type="entry name" value="LEURICHRPT"/>
</dbReference>
<accession>A0AA38TMI3</accession>
<comment type="similarity">
    <text evidence="2">Belongs to the RLP family.</text>
</comment>
<evidence type="ECO:0000256" key="11">
    <source>
        <dbReference type="SAM" id="Phobius"/>
    </source>
</evidence>
<dbReference type="Proteomes" id="UP001172457">
    <property type="component" value="Chromosome 4"/>
</dbReference>
<evidence type="ECO:0000256" key="6">
    <source>
        <dbReference type="ARBA" id="ARBA00022729"/>
    </source>
</evidence>
<organism evidence="14 15">
    <name type="scientific">Centaurea solstitialis</name>
    <name type="common">yellow star-thistle</name>
    <dbReference type="NCBI Taxonomy" id="347529"/>
    <lineage>
        <taxon>Eukaryota</taxon>
        <taxon>Viridiplantae</taxon>
        <taxon>Streptophyta</taxon>
        <taxon>Embryophyta</taxon>
        <taxon>Tracheophyta</taxon>
        <taxon>Spermatophyta</taxon>
        <taxon>Magnoliopsida</taxon>
        <taxon>eudicotyledons</taxon>
        <taxon>Gunneridae</taxon>
        <taxon>Pentapetalae</taxon>
        <taxon>asterids</taxon>
        <taxon>campanulids</taxon>
        <taxon>Asterales</taxon>
        <taxon>Asteraceae</taxon>
        <taxon>Carduoideae</taxon>
        <taxon>Cardueae</taxon>
        <taxon>Centaureinae</taxon>
        <taxon>Centaurea</taxon>
    </lineage>
</organism>
<dbReference type="PROSITE" id="PS51450">
    <property type="entry name" value="LRR"/>
    <property type="match status" value="2"/>
</dbReference>
<evidence type="ECO:0000256" key="8">
    <source>
        <dbReference type="ARBA" id="ARBA00022989"/>
    </source>
</evidence>
<dbReference type="SUPFAM" id="SSF52058">
    <property type="entry name" value="L domain-like"/>
    <property type="match status" value="2"/>
</dbReference>
<evidence type="ECO:0000256" key="10">
    <source>
        <dbReference type="ARBA" id="ARBA00023180"/>
    </source>
</evidence>
<dbReference type="InterPro" id="IPR013210">
    <property type="entry name" value="LRR_N_plant-typ"/>
</dbReference>
<evidence type="ECO:0000256" key="1">
    <source>
        <dbReference type="ARBA" id="ARBA00004251"/>
    </source>
</evidence>
<dbReference type="InterPro" id="IPR051502">
    <property type="entry name" value="RLP_Defense_Trigger"/>
</dbReference>
<dbReference type="Gene3D" id="3.30.1490.310">
    <property type="match status" value="1"/>
</dbReference>
<gene>
    <name evidence="14" type="ORF">OSB04_017223</name>
</gene>
<feature type="chain" id="PRO_5041336096" description="Leucine-rich repeat-containing N-terminal plant-type domain-containing protein" evidence="12">
    <location>
        <begin position="19"/>
        <end position="1050"/>
    </location>
</feature>
<dbReference type="InterPro" id="IPR001611">
    <property type="entry name" value="Leu-rich_rpt"/>
</dbReference>
<keyword evidence="15" id="KW-1185">Reference proteome</keyword>
<dbReference type="AlphaFoldDB" id="A0AA38TMI3"/>
<evidence type="ECO:0000313" key="15">
    <source>
        <dbReference type="Proteomes" id="UP001172457"/>
    </source>
</evidence>
<evidence type="ECO:0000256" key="9">
    <source>
        <dbReference type="ARBA" id="ARBA00023136"/>
    </source>
</evidence>
<feature type="transmembrane region" description="Helical" evidence="11">
    <location>
        <begin position="993"/>
        <end position="1014"/>
    </location>
</feature>
<dbReference type="PANTHER" id="PTHR48062">
    <property type="entry name" value="RECEPTOR-LIKE PROTEIN 14"/>
    <property type="match status" value="1"/>
</dbReference>
<protein>
    <recommendedName>
        <fullName evidence="13">Leucine-rich repeat-containing N-terminal plant-type domain-containing protein</fullName>
    </recommendedName>
</protein>
<keyword evidence="9 11" id="KW-0472">Membrane</keyword>
<evidence type="ECO:0000313" key="14">
    <source>
        <dbReference type="EMBL" id="KAJ9553178.1"/>
    </source>
</evidence>
<dbReference type="Gene3D" id="3.80.10.10">
    <property type="entry name" value="Ribonuclease Inhibitor"/>
    <property type="match status" value="4"/>
</dbReference>
<evidence type="ECO:0000256" key="4">
    <source>
        <dbReference type="ARBA" id="ARBA00022614"/>
    </source>
</evidence>
<evidence type="ECO:0000256" key="3">
    <source>
        <dbReference type="ARBA" id="ARBA00022475"/>
    </source>
</evidence>
<dbReference type="PANTHER" id="PTHR48062:SF21">
    <property type="entry name" value="RECEPTOR-LIKE PROTEIN 12"/>
    <property type="match status" value="1"/>
</dbReference>
<dbReference type="FunFam" id="3.80.10.10:FF:000111">
    <property type="entry name" value="LRR receptor-like serine/threonine-protein kinase ERECTA"/>
    <property type="match status" value="1"/>
</dbReference>
<comment type="subcellular location">
    <subcellularLocation>
        <location evidence="1">Cell membrane</location>
        <topology evidence="1">Single-pass type I membrane protein</topology>
    </subcellularLocation>
</comment>
<dbReference type="FunFam" id="3.80.10.10:FF:000383">
    <property type="entry name" value="Leucine-rich repeat receptor protein kinase EMS1"/>
    <property type="match status" value="1"/>
</dbReference>
<name>A0AA38TMI3_9ASTR</name>
<dbReference type="SUPFAM" id="SSF52047">
    <property type="entry name" value="RNI-like"/>
    <property type="match status" value="1"/>
</dbReference>
<dbReference type="GO" id="GO:0051707">
    <property type="term" value="P:response to other organism"/>
    <property type="evidence" value="ECO:0007669"/>
    <property type="project" value="UniProtKB-ARBA"/>
</dbReference>
<keyword evidence="7" id="KW-0677">Repeat</keyword>
<keyword evidence="4" id="KW-0433">Leucine-rich repeat</keyword>
<evidence type="ECO:0000256" key="5">
    <source>
        <dbReference type="ARBA" id="ARBA00022692"/>
    </source>
</evidence>
<evidence type="ECO:0000259" key="13">
    <source>
        <dbReference type="Pfam" id="PF08263"/>
    </source>
</evidence>
<evidence type="ECO:0000256" key="7">
    <source>
        <dbReference type="ARBA" id="ARBA00022737"/>
    </source>
</evidence>
<keyword evidence="3" id="KW-1003">Cell membrane</keyword>
<dbReference type="Pfam" id="PF00560">
    <property type="entry name" value="LRR_1"/>
    <property type="match status" value="9"/>
</dbReference>
<feature type="domain" description="Leucine-rich repeat-containing N-terminal plant-type" evidence="13">
    <location>
        <begin position="22"/>
        <end position="66"/>
    </location>
</feature>
<evidence type="ECO:0000256" key="2">
    <source>
        <dbReference type="ARBA" id="ARBA00009592"/>
    </source>
</evidence>
<dbReference type="Pfam" id="PF13855">
    <property type="entry name" value="LRR_8"/>
    <property type="match status" value="2"/>
</dbReference>
<dbReference type="InterPro" id="IPR032675">
    <property type="entry name" value="LRR_dom_sf"/>
</dbReference>
<keyword evidence="6 12" id="KW-0732">Signal</keyword>
<reference evidence="14" key="1">
    <citation type="submission" date="2023-03" db="EMBL/GenBank/DDBJ databases">
        <title>Chromosome-scale reference genome and RAD-based genetic map of yellow starthistle (Centaurea solstitialis) reveal putative structural variation and QTLs associated with invader traits.</title>
        <authorList>
            <person name="Reatini B."/>
            <person name="Cang F.A."/>
            <person name="Jiang Q."/>
            <person name="Mckibben M.T.W."/>
            <person name="Barker M.S."/>
            <person name="Rieseberg L.H."/>
            <person name="Dlugosch K.M."/>
        </authorList>
    </citation>
    <scope>NUCLEOTIDE SEQUENCE</scope>
    <source>
        <strain evidence="14">CAN-66</strain>
        <tissue evidence="14">Leaf</tissue>
    </source>
</reference>
<dbReference type="GO" id="GO:0006952">
    <property type="term" value="P:defense response"/>
    <property type="evidence" value="ECO:0007669"/>
    <property type="project" value="UniProtKB-ARBA"/>
</dbReference>
<keyword evidence="10" id="KW-0325">Glycoprotein</keyword>
<keyword evidence="5 11" id="KW-0812">Transmembrane</keyword>
<dbReference type="InterPro" id="IPR003591">
    <property type="entry name" value="Leu-rich_rpt_typical-subtyp"/>
</dbReference>
<dbReference type="Pfam" id="PF08263">
    <property type="entry name" value="LRRNT_2"/>
    <property type="match status" value="1"/>
</dbReference>
<evidence type="ECO:0000256" key="12">
    <source>
        <dbReference type="SAM" id="SignalP"/>
    </source>
</evidence>
<dbReference type="SMART" id="SM00369">
    <property type="entry name" value="LRR_TYP"/>
    <property type="match status" value="13"/>
</dbReference>
<dbReference type="EMBL" id="JARYMX010000004">
    <property type="protein sequence ID" value="KAJ9553178.1"/>
    <property type="molecule type" value="Genomic_DNA"/>
</dbReference>
<dbReference type="FunFam" id="3.80.10.10:FF:000095">
    <property type="entry name" value="LRR receptor-like serine/threonine-protein kinase GSO1"/>
    <property type="match status" value="1"/>
</dbReference>
<dbReference type="GO" id="GO:0005886">
    <property type="term" value="C:plasma membrane"/>
    <property type="evidence" value="ECO:0007669"/>
    <property type="project" value="UniProtKB-SubCell"/>
</dbReference>